<dbReference type="SUPFAM" id="SSF53474">
    <property type="entry name" value="alpha/beta-Hydrolases"/>
    <property type="match status" value="1"/>
</dbReference>
<dbReference type="PANTHER" id="PTHR48070">
    <property type="entry name" value="ESTERASE OVCA2"/>
    <property type="match status" value="1"/>
</dbReference>
<dbReference type="GO" id="GO:0016787">
    <property type="term" value="F:hydrolase activity"/>
    <property type="evidence" value="ECO:0007669"/>
    <property type="project" value="UniProtKB-KW"/>
</dbReference>
<dbReference type="InterPro" id="IPR029058">
    <property type="entry name" value="AB_hydrolase_fold"/>
</dbReference>
<dbReference type="AlphaFoldDB" id="A0A2T3API2"/>
<feature type="domain" description="Serine hydrolase" evidence="2">
    <location>
        <begin position="3"/>
        <end position="262"/>
    </location>
</feature>
<dbReference type="EMBL" id="KZ679019">
    <property type="protein sequence ID" value="PSS06906.1"/>
    <property type="molecule type" value="Genomic_DNA"/>
</dbReference>
<dbReference type="GO" id="GO:0005737">
    <property type="term" value="C:cytoplasm"/>
    <property type="evidence" value="ECO:0007669"/>
    <property type="project" value="TreeGrafter"/>
</dbReference>
<name>A0A2T3API2_AMORE</name>
<dbReference type="InterPro" id="IPR050593">
    <property type="entry name" value="LovG"/>
</dbReference>
<protein>
    <recommendedName>
        <fullName evidence="2">Serine hydrolase domain-containing protein</fullName>
    </recommendedName>
</protein>
<keyword evidence="1" id="KW-0378">Hydrolase</keyword>
<organism evidence="3 4">
    <name type="scientific">Amorphotheca resinae ATCC 22711</name>
    <dbReference type="NCBI Taxonomy" id="857342"/>
    <lineage>
        <taxon>Eukaryota</taxon>
        <taxon>Fungi</taxon>
        <taxon>Dikarya</taxon>
        <taxon>Ascomycota</taxon>
        <taxon>Pezizomycotina</taxon>
        <taxon>Leotiomycetes</taxon>
        <taxon>Helotiales</taxon>
        <taxon>Amorphothecaceae</taxon>
        <taxon>Amorphotheca</taxon>
    </lineage>
</organism>
<evidence type="ECO:0000256" key="1">
    <source>
        <dbReference type="ARBA" id="ARBA00022801"/>
    </source>
</evidence>
<dbReference type="GO" id="GO:0005634">
    <property type="term" value="C:nucleus"/>
    <property type="evidence" value="ECO:0007669"/>
    <property type="project" value="TreeGrafter"/>
</dbReference>
<keyword evidence="4" id="KW-1185">Reference proteome</keyword>
<evidence type="ECO:0000259" key="2">
    <source>
        <dbReference type="Pfam" id="PF03959"/>
    </source>
</evidence>
<evidence type="ECO:0000313" key="3">
    <source>
        <dbReference type="EMBL" id="PSS06906.1"/>
    </source>
</evidence>
<dbReference type="RefSeq" id="XP_024716562.1">
    <property type="nucleotide sequence ID" value="XM_024864825.1"/>
</dbReference>
<proteinExistence type="predicted"/>
<dbReference type="GO" id="GO:0019748">
    <property type="term" value="P:secondary metabolic process"/>
    <property type="evidence" value="ECO:0007669"/>
    <property type="project" value="TreeGrafter"/>
</dbReference>
<dbReference type="GeneID" id="36572906"/>
<gene>
    <name evidence="3" type="ORF">M430DRAFT_23059</name>
</gene>
<dbReference type="Gene3D" id="3.40.50.1820">
    <property type="entry name" value="alpha/beta hydrolase"/>
    <property type="match status" value="1"/>
</dbReference>
<reference evidence="3 4" key="1">
    <citation type="journal article" date="2018" name="New Phytol.">
        <title>Comparative genomics and transcriptomics depict ericoid mycorrhizal fungi as versatile saprotrophs and plant mutualists.</title>
        <authorList>
            <person name="Martino E."/>
            <person name="Morin E."/>
            <person name="Grelet G.A."/>
            <person name="Kuo A."/>
            <person name="Kohler A."/>
            <person name="Daghino S."/>
            <person name="Barry K.W."/>
            <person name="Cichocki N."/>
            <person name="Clum A."/>
            <person name="Dockter R.B."/>
            <person name="Hainaut M."/>
            <person name="Kuo R.C."/>
            <person name="LaButti K."/>
            <person name="Lindahl B.D."/>
            <person name="Lindquist E.A."/>
            <person name="Lipzen A."/>
            <person name="Khouja H.R."/>
            <person name="Magnuson J."/>
            <person name="Murat C."/>
            <person name="Ohm R.A."/>
            <person name="Singer S.W."/>
            <person name="Spatafora J.W."/>
            <person name="Wang M."/>
            <person name="Veneault-Fourrey C."/>
            <person name="Henrissat B."/>
            <person name="Grigoriev I.V."/>
            <person name="Martin F.M."/>
            <person name="Perotto S."/>
        </authorList>
    </citation>
    <scope>NUCLEOTIDE SEQUENCE [LARGE SCALE GENOMIC DNA]</scope>
    <source>
        <strain evidence="3 4">ATCC 22711</strain>
    </source>
</reference>
<sequence>MSVKILCLHGMGVNSEVFAIQTASFRALLPKYYQFQFVDAEQFCDPSPGAAEYFSGPYRCWYTSPSTAGVSRAHQKVEEIIKDQGPFQIVMGFSQGAALAASLLLQYELDRLPSPFRAAFFICSPLPFSKTMAHGIDSRTYFGIQSTRALTPPRTTTVPPYLIPEDYFLRSDERITNPSPVKSKSASLTTGFAIDKQDEWSEGPYYNMFHPSVDKVRISLPTAHLYGAADPWRRHSIDLAEMCTQKVTLKHGGGHEIPQSASEEICDLIEELAAMAGLV</sequence>
<evidence type="ECO:0000313" key="4">
    <source>
        <dbReference type="Proteomes" id="UP000241818"/>
    </source>
</evidence>
<dbReference type="PANTHER" id="PTHR48070:SF7">
    <property type="entry name" value="SERINE HYDROLASE FSH DOMAIN-CONTAINING PROTEIN-RELATED"/>
    <property type="match status" value="1"/>
</dbReference>
<dbReference type="OrthoDB" id="2094269at2759"/>
<dbReference type="Pfam" id="PF03959">
    <property type="entry name" value="FSH1"/>
    <property type="match status" value="1"/>
</dbReference>
<dbReference type="InterPro" id="IPR005645">
    <property type="entry name" value="FSH-like_dom"/>
</dbReference>
<dbReference type="InParanoid" id="A0A2T3API2"/>
<accession>A0A2T3API2</accession>
<dbReference type="Proteomes" id="UP000241818">
    <property type="component" value="Unassembled WGS sequence"/>
</dbReference>